<sequence length="181" mass="19784">MAGTVTRFAEVFTLGARLPGQVFREPRGDSLFCEYDVVLAPEIWPALREMARWHGDDRVDLLVLEPGARQTVSAPVGSEGYWSAIGHESDDEFLDSIAVTADVIAVTGPSGQWGCWGERGPEVAVFQGFPDAAAREEWRERFGPFLDAAEAVESYVWMAFGGRRPVPDEYAAALVADYGIG</sequence>
<protein>
    <submittedName>
        <fullName evidence="1">Uncharacterized protein</fullName>
    </submittedName>
</protein>
<keyword evidence="2" id="KW-1185">Reference proteome</keyword>
<dbReference type="AlphaFoldDB" id="A0A7W3ZFA2"/>
<reference evidence="1 2" key="1">
    <citation type="submission" date="2020-08" db="EMBL/GenBank/DDBJ databases">
        <title>Amycolatopsis sp. nov. DR6-1 isolated from Dendrobium heterocarpum.</title>
        <authorList>
            <person name="Tedsree N."/>
            <person name="Kuncharoen N."/>
            <person name="Likhitwitayawuid K."/>
            <person name="Tanasupawat S."/>
        </authorList>
    </citation>
    <scope>NUCLEOTIDE SEQUENCE [LARGE SCALE GENOMIC DNA]</scope>
    <source>
        <strain evidence="1 2">DR6-1</strain>
    </source>
</reference>
<accession>A0A7W3ZFA2</accession>
<proteinExistence type="predicted"/>
<gene>
    <name evidence="1" type="ORF">H4281_40270</name>
</gene>
<name>A0A7W3ZFA2_9PSEU</name>
<evidence type="ECO:0000313" key="1">
    <source>
        <dbReference type="EMBL" id="MBB1159416.1"/>
    </source>
</evidence>
<dbReference type="Proteomes" id="UP000526734">
    <property type="component" value="Unassembled WGS sequence"/>
</dbReference>
<dbReference type="EMBL" id="JACGZW010000019">
    <property type="protein sequence ID" value="MBB1159416.1"/>
    <property type="molecule type" value="Genomic_DNA"/>
</dbReference>
<comment type="caution">
    <text evidence="1">The sequence shown here is derived from an EMBL/GenBank/DDBJ whole genome shotgun (WGS) entry which is preliminary data.</text>
</comment>
<evidence type="ECO:0000313" key="2">
    <source>
        <dbReference type="Proteomes" id="UP000526734"/>
    </source>
</evidence>
<organism evidence="1 2">
    <name type="scientific">Amycolatopsis dendrobii</name>
    <dbReference type="NCBI Taxonomy" id="2760662"/>
    <lineage>
        <taxon>Bacteria</taxon>
        <taxon>Bacillati</taxon>
        <taxon>Actinomycetota</taxon>
        <taxon>Actinomycetes</taxon>
        <taxon>Pseudonocardiales</taxon>
        <taxon>Pseudonocardiaceae</taxon>
        <taxon>Amycolatopsis</taxon>
    </lineage>
</organism>